<reference evidence="3" key="1">
    <citation type="submission" date="2013-03" db="EMBL/GenBank/DDBJ databases">
        <authorList>
            <person name="Harkins D.M."/>
            <person name="Durkin A.S."/>
            <person name="Brinkac L.M."/>
            <person name="Haft D.H."/>
            <person name="Selengut J.D."/>
            <person name="Sanka R."/>
            <person name="DePew J."/>
            <person name="Purushe J."/>
            <person name="Hartskeerl R.A."/>
            <person name="Ahmed A."/>
            <person name="van der Linden H."/>
            <person name="Goris M.G.A."/>
            <person name="Vinetz J.M."/>
            <person name="Sutton G.G."/>
            <person name="Nierman W.C."/>
            <person name="Fouts D.E."/>
        </authorList>
    </citation>
    <scope>NUCLEOTIDE SEQUENCE [LARGE SCALE GENOMIC DNA]</scope>
    <source>
        <strain evidence="3">ICFT</strain>
    </source>
</reference>
<dbReference type="InterPro" id="IPR007527">
    <property type="entry name" value="Znf_SWIM"/>
</dbReference>
<dbReference type="EMBL" id="AOHC02000012">
    <property type="protein sequence ID" value="EMY79567.1"/>
    <property type="molecule type" value="Genomic_DNA"/>
</dbReference>
<protein>
    <recommendedName>
        <fullName evidence="2">SWIM-type domain-containing protein</fullName>
    </recommendedName>
</protein>
<keyword evidence="1" id="KW-0479">Metal-binding</keyword>
<organism evidence="3 4">
    <name type="scientific">Leptospira weilii serovar Ranarum str. ICFT</name>
    <dbReference type="NCBI Taxonomy" id="1218598"/>
    <lineage>
        <taxon>Bacteria</taxon>
        <taxon>Pseudomonadati</taxon>
        <taxon>Spirochaetota</taxon>
        <taxon>Spirochaetia</taxon>
        <taxon>Leptospirales</taxon>
        <taxon>Leptospiraceae</taxon>
        <taxon>Leptospira</taxon>
    </lineage>
</organism>
<keyword evidence="1" id="KW-0862">Zinc</keyword>
<evidence type="ECO:0000313" key="4">
    <source>
        <dbReference type="Proteomes" id="UP000012313"/>
    </source>
</evidence>
<comment type="caution">
    <text evidence="3">The sequence shown here is derived from an EMBL/GenBank/DDBJ whole genome shotgun (WGS) entry which is preliminary data.</text>
</comment>
<gene>
    <name evidence="3" type="ORF">LEP1GSC060_2421</name>
</gene>
<feature type="domain" description="SWIM-type" evidence="2">
    <location>
        <begin position="53"/>
        <end position="87"/>
    </location>
</feature>
<dbReference type="GO" id="GO:0008270">
    <property type="term" value="F:zinc ion binding"/>
    <property type="evidence" value="ECO:0007669"/>
    <property type="project" value="UniProtKB-KW"/>
</dbReference>
<proteinExistence type="predicted"/>
<dbReference type="RefSeq" id="WP_002995557.1">
    <property type="nucleotide sequence ID" value="NZ_AOHC02000012.1"/>
</dbReference>
<name>N1WQP3_9LEPT</name>
<dbReference type="Proteomes" id="UP000012313">
    <property type="component" value="Unassembled WGS sequence"/>
</dbReference>
<evidence type="ECO:0000313" key="3">
    <source>
        <dbReference type="EMBL" id="EMY79567.1"/>
    </source>
</evidence>
<dbReference type="PROSITE" id="PS50966">
    <property type="entry name" value="ZF_SWIM"/>
    <property type="match status" value="1"/>
</dbReference>
<sequence length="650" mass="72798">MRQDILSLTLQELEVLTSKGTVNRALKDIETGTRGNWKETEDGRIEVDWEDSVTCVLPGSASIQESACTCPSTGICRHIVRTVVAYQNRIVENKPNSSWNPGEITDESLRSFLSASSLAKAKSVFDSGVLVELDRTDTPVAKIHGMGTVHFPVPNDIRYARSDCKGSLSEQTIAIAIWTFRLTHKEKEFVSTSSREIKVSSYITEKADTILKEIVEFGFQGASRSLKDKLSQLERSCIEEGLLWPADILSELQEEYAKYITHDSLFDPDKIVSLIGEWFVRTDVLKKNTGNLHPLIVSGDIRSRSSELIVRSLTGLGSDVKVLKKGFVVRSYFADPKSDEVFVSERFLERPVEEQFHVIGNLPALKGVSLLDFGKSSIISSSIQKTASGRLKFGNKATLNPQTFSFESLSILSDDFQETINLLSDRLPLPLGPRSAAGSFFVFKVDRFEEPYFDSISQQIQLEVKDQNGTIAHAYFPYYSRASEGLENLKHSLSETSLRFLCGTANPVSGRLRIKPVSLVIEQHGDRKMLQPYLDKADEKSKQNLSSLQIQDRPDREIDPLKSYLTELRSAVCEVYMIGLKQYGKINDWKKLIQRSENLGLKRISALLESAVPSIQTSNGTDVSPIFTLTALLCLSKEMEIEERKIDNEI</sequence>
<accession>N1WQP3</accession>
<evidence type="ECO:0000259" key="2">
    <source>
        <dbReference type="PROSITE" id="PS50966"/>
    </source>
</evidence>
<keyword evidence="1" id="KW-0863">Zinc-finger</keyword>
<keyword evidence="4" id="KW-1185">Reference proteome</keyword>
<dbReference type="AlphaFoldDB" id="N1WQP3"/>
<dbReference type="STRING" id="1218598.LEP1GSC060_2421"/>
<evidence type="ECO:0000256" key="1">
    <source>
        <dbReference type="PROSITE-ProRule" id="PRU00325"/>
    </source>
</evidence>
<dbReference type="OrthoDB" id="341498at2"/>